<sequence length="110" mass="12456">MTASMIKLERFVSFSELLGQRRFAPDDMWDFDEKGFIIEAISAGGHRIPAFYIAPGIVHTYSTYEFKNPIDNDTALPKSSNGWSPDELTLHWLKHFDNHAQQSSPGAARL</sequence>
<dbReference type="AlphaFoldDB" id="A0A4S2MR69"/>
<evidence type="ECO:0000313" key="2">
    <source>
        <dbReference type="Proteomes" id="UP000298138"/>
    </source>
</evidence>
<gene>
    <name evidence="1" type="ORF">EX30DRAFT_374769</name>
</gene>
<reference evidence="1 2" key="1">
    <citation type="submission" date="2019-04" db="EMBL/GenBank/DDBJ databases">
        <title>Comparative genomics and transcriptomics to analyze fruiting body development in filamentous ascomycetes.</title>
        <authorList>
            <consortium name="DOE Joint Genome Institute"/>
            <person name="Lutkenhaus R."/>
            <person name="Traeger S."/>
            <person name="Breuer J."/>
            <person name="Kuo A."/>
            <person name="Lipzen A."/>
            <person name="Pangilinan J."/>
            <person name="Dilworth D."/>
            <person name="Sandor L."/>
            <person name="Poggeler S."/>
            <person name="Barry K."/>
            <person name="Grigoriev I.V."/>
            <person name="Nowrousian M."/>
        </authorList>
    </citation>
    <scope>NUCLEOTIDE SEQUENCE [LARGE SCALE GENOMIC DNA]</scope>
    <source>
        <strain evidence="1 2">CBS 389.68</strain>
    </source>
</reference>
<dbReference type="EMBL" id="ML220155">
    <property type="protein sequence ID" value="TGZ77338.1"/>
    <property type="molecule type" value="Genomic_DNA"/>
</dbReference>
<dbReference type="InParanoid" id="A0A4S2MR69"/>
<organism evidence="1 2">
    <name type="scientific">Ascodesmis nigricans</name>
    <dbReference type="NCBI Taxonomy" id="341454"/>
    <lineage>
        <taxon>Eukaryota</taxon>
        <taxon>Fungi</taxon>
        <taxon>Dikarya</taxon>
        <taxon>Ascomycota</taxon>
        <taxon>Pezizomycotina</taxon>
        <taxon>Pezizomycetes</taxon>
        <taxon>Pezizales</taxon>
        <taxon>Ascodesmidaceae</taxon>
        <taxon>Ascodesmis</taxon>
    </lineage>
</organism>
<protein>
    <recommendedName>
        <fullName evidence="3">DDE-1 domain-containing protein</fullName>
    </recommendedName>
</protein>
<proteinExistence type="predicted"/>
<evidence type="ECO:0008006" key="3">
    <source>
        <dbReference type="Google" id="ProtNLM"/>
    </source>
</evidence>
<dbReference type="OrthoDB" id="5014592at2759"/>
<name>A0A4S2MR69_9PEZI</name>
<dbReference type="Proteomes" id="UP000298138">
    <property type="component" value="Unassembled WGS sequence"/>
</dbReference>
<evidence type="ECO:0000313" key="1">
    <source>
        <dbReference type="EMBL" id="TGZ77338.1"/>
    </source>
</evidence>
<keyword evidence="2" id="KW-1185">Reference proteome</keyword>
<accession>A0A4S2MR69</accession>